<protein>
    <submittedName>
        <fullName evidence="3">Alpha/beta hydrolase</fullName>
    </submittedName>
</protein>
<evidence type="ECO:0000259" key="2">
    <source>
        <dbReference type="Pfam" id="PF00561"/>
    </source>
</evidence>
<evidence type="ECO:0000313" key="4">
    <source>
        <dbReference type="Proteomes" id="UP000275579"/>
    </source>
</evidence>
<dbReference type="EMBL" id="CP029042">
    <property type="protein sequence ID" value="AZS75499.1"/>
    <property type="molecule type" value="Genomic_DNA"/>
</dbReference>
<organism evidence="3 4">
    <name type="scientific">Streptomyces lydicus</name>
    <dbReference type="NCBI Taxonomy" id="47763"/>
    <lineage>
        <taxon>Bacteria</taxon>
        <taxon>Bacillati</taxon>
        <taxon>Actinomycetota</taxon>
        <taxon>Actinomycetes</taxon>
        <taxon>Kitasatosporales</taxon>
        <taxon>Streptomycetaceae</taxon>
        <taxon>Streptomyces</taxon>
    </lineage>
</organism>
<dbReference type="PANTHER" id="PTHR43798:SF31">
    <property type="entry name" value="AB HYDROLASE SUPERFAMILY PROTEIN YCLE"/>
    <property type="match status" value="1"/>
</dbReference>
<evidence type="ECO:0000313" key="3">
    <source>
        <dbReference type="EMBL" id="AZS75499.1"/>
    </source>
</evidence>
<keyword evidence="1 3" id="KW-0378">Hydrolase</keyword>
<dbReference type="InterPro" id="IPR000073">
    <property type="entry name" value="AB_hydrolase_1"/>
</dbReference>
<sequence>MCSFETGDGHLVYRDIGAGRPVVLLHGGFLDSGMWDDQLPALTQKYRVIAPDARGHGASSNATRAFRHTDDLAALLRHLDVGPAVLVGLSMGAAIAVDTALEHPGLVRALVVSGAGTSEPEFHDPWVKDVMAEQARALAAGDVEGWIDAFMLFAPGPHRTLDDVDQDVVRRLREMTARTLAKHTAGEPDWQVPVADTWARAAKITVPVLALSGAIDAHDQIGMGERLVHSVTHGRAATIDGTAHYPNMERPEAFNESLGEFLRTVGAQEGTRDAR</sequence>
<dbReference type="Proteomes" id="UP000275579">
    <property type="component" value="Chromosome"/>
</dbReference>
<dbReference type="GO" id="GO:0016020">
    <property type="term" value="C:membrane"/>
    <property type="evidence" value="ECO:0007669"/>
    <property type="project" value="TreeGrafter"/>
</dbReference>
<reference evidence="3 4" key="1">
    <citation type="submission" date="2018-04" db="EMBL/GenBank/DDBJ databases">
        <title>Complete genome sequences of Streptomyces lydicus strain WYEC and characterization of antagonistic properties of biological control agents.</title>
        <authorList>
            <person name="Mariita R.M."/>
            <person name="Sello J.K."/>
        </authorList>
    </citation>
    <scope>NUCLEOTIDE SEQUENCE [LARGE SCALE GENOMIC DNA]</scope>
    <source>
        <strain evidence="3 4">WYEC 108</strain>
    </source>
</reference>
<dbReference type="GO" id="GO:0016787">
    <property type="term" value="F:hydrolase activity"/>
    <property type="evidence" value="ECO:0007669"/>
    <property type="project" value="UniProtKB-KW"/>
</dbReference>
<dbReference type="Pfam" id="PF00561">
    <property type="entry name" value="Abhydrolase_1"/>
    <property type="match status" value="1"/>
</dbReference>
<gene>
    <name evidence="3" type="ORF">DDE74_35520</name>
</gene>
<dbReference type="Gene3D" id="3.40.50.1820">
    <property type="entry name" value="alpha/beta hydrolase"/>
    <property type="match status" value="1"/>
</dbReference>
<dbReference type="InterPro" id="IPR029058">
    <property type="entry name" value="AB_hydrolase_fold"/>
</dbReference>
<dbReference type="PRINTS" id="PR00111">
    <property type="entry name" value="ABHYDROLASE"/>
</dbReference>
<dbReference type="PANTHER" id="PTHR43798">
    <property type="entry name" value="MONOACYLGLYCEROL LIPASE"/>
    <property type="match status" value="1"/>
</dbReference>
<dbReference type="AlphaFoldDB" id="A0A3Q9KET8"/>
<name>A0A3Q9KET8_9ACTN</name>
<dbReference type="InterPro" id="IPR050266">
    <property type="entry name" value="AB_hydrolase_sf"/>
</dbReference>
<dbReference type="SUPFAM" id="SSF53474">
    <property type="entry name" value="alpha/beta-Hydrolases"/>
    <property type="match status" value="1"/>
</dbReference>
<evidence type="ECO:0000256" key="1">
    <source>
        <dbReference type="ARBA" id="ARBA00022801"/>
    </source>
</evidence>
<accession>A0A3Q9KET8</accession>
<feature type="domain" description="AB hydrolase-1" evidence="2">
    <location>
        <begin position="21"/>
        <end position="251"/>
    </location>
</feature>
<proteinExistence type="predicted"/>